<reference evidence="3" key="1">
    <citation type="submission" date="2020-10" db="EMBL/GenBank/DDBJ databases">
        <authorList>
            <person name="Muller C M."/>
        </authorList>
    </citation>
    <scope>NUCLEOTIDE SEQUENCE</scope>
    <source>
        <strain evidence="3">THUN-12</strain>
    </source>
</reference>
<gene>
    <name evidence="3" type="ORF">BGTH12_LOCUS2993</name>
</gene>
<evidence type="ECO:0000256" key="1">
    <source>
        <dbReference type="SAM" id="Phobius"/>
    </source>
</evidence>
<dbReference type="GO" id="GO:0004439">
    <property type="term" value="F:phosphatidylinositol-4,5-bisphosphate 5-phosphatase activity"/>
    <property type="evidence" value="ECO:0007669"/>
    <property type="project" value="TreeGrafter"/>
</dbReference>
<dbReference type="InterPro" id="IPR046985">
    <property type="entry name" value="IP5"/>
</dbReference>
<organism evidence="3 4">
    <name type="scientific">Blumeria graminis f. sp. triticale</name>
    <dbReference type="NCBI Taxonomy" id="1689686"/>
    <lineage>
        <taxon>Eukaryota</taxon>
        <taxon>Fungi</taxon>
        <taxon>Dikarya</taxon>
        <taxon>Ascomycota</taxon>
        <taxon>Pezizomycotina</taxon>
        <taxon>Leotiomycetes</taxon>
        <taxon>Erysiphales</taxon>
        <taxon>Erysiphaceae</taxon>
        <taxon>Blumeria</taxon>
    </lineage>
</organism>
<name>A0A9W4GF93_BLUGR</name>
<feature type="transmembrane region" description="Helical" evidence="1">
    <location>
        <begin position="394"/>
        <end position="422"/>
    </location>
</feature>
<feature type="domain" description="Inositol polyphosphate-related phosphatase" evidence="2">
    <location>
        <begin position="3"/>
        <end position="355"/>
    </location>
</feature>
<keyword evidence="1" id="KW-1133">Transmembrane helix</keyword>
<dbReference type="SMART" id="SM00128">
    <property type="entry name" value="IPPc"/>
    <property type="match status" value="1"/>
</dbReference>
<dbReference type="PANTHER" id="PTHR11200">
    <property type="entry name" value="INOSITOL 5-PHOSPHATASE"/>
    <property type="match status" value="1"/>
</dbReference>
<dbReference type="Proteomes" id="UP000683417">
    <property type="component" value="Unassembled WGS sequence"/>
</dbReference>
<dbReference type="Gene3D" id="3.60.10.10">
    <property type="entry name" value="Endonuclease/exonuclease/phosphatase"/>
    <property type="match status" value="1"/>
</dbReference>
<evidence type="ECO:0000313" key="4">
    <source>
        <dbReference type="Proteomes" id="UP000683417"/>
    </source>
</evidence>
<keyword evidence="1" id="KW-0812">Transmembrane</keyword>
<accession>A0A9W4GF93</accession>
<dbReference type="InterPro" id="IPR000300">
    <property type="entry name" value="IPPc"/>
</dbReference>
<protein>
    <submittedName>
        <fullName evidence="3">BgTH12-01885</fullName>
    </submittedName>
</protein>
<dbReference type="SUPFAM" id="SSF56219">
    <property type="entry name" value="DNase I-like"/>
    <property type="match status" value="1"/>
</dbReference>
<evidence type="ECO:0000313" key="3">
    <source>
        <dbReference type="EMBL" id="CAD6501635.1"/>
    </source>
</evidence>
<dbReference type="EMBL" id="CAJHIT010000005">
    <property type="protein sequence ID" value="CAD6501635.1"/>
    <property type="molecule type" value="Genomic_DNA"/>
</dbReference>
<dbReference type="GO" id="GO:0046856">
    <property type="term" value="P:phosphatidylinositol dephosphorylation"/>
    <property type="evidence" value="ECO:0007669"/>
    <property type="project" value="InterPro"/>
</dbReference>
<comment type="caution">
    <text evidence="3">The sequence shown here is derived from an EMBL/GenBank/DDBJ whole genome shotgun (WGS) entry which is preliminary data.</text>
</comment>
<dbReference type="InterPro" id="IPR036691">
    <property type="entry name" value="Endo/exonu/phosph_ase_sf"/>
</dbReference>
<proteinExistence type="predicted"/>
<keyword evidence="1" id="KW-0472">Membrane</keyword>
<evidence type="ECO:0000259" key="2">
    <source>
        <dbReference type="SMART" id="SM00128"/>
    </source>
</evidence>
<dbReference type="Pfam" id="PF22669">
    <property type="entry name" value="Exo_endo_phos2"/>
    <property type="match status" value="1"/>
</dbReference>
<dbReference type="AlphaFoldDB" id="A0A9W4GF93"/>
<dbReference type="PANTHER" id="PTHR11200:SF286">
    <property type="entry name" value="5-PHOSPHATASE, PUTATIVE (AFU_ORTHOLOGUE AFUA_5G07600)-RELATED"/>
    <property type="match status" value="1"/>
</dbReference>
<sequence>MKSSINLYVLSFNCGKHFLDTNAFSSQIFSSLVSPELPDLLVLSLQELAPLPHSFIGGSFLAPYLTRFYDAVHLAAERFPGSNAETFTPVASHNLGPTSIIIFAKDPSTIVDIESAEIGVGFWGLGNKGAVGLRLRYHDTMFTFIAAHLTAMEWKLQKRNEDWKKIVQGLVFHDDVRKGIGEKTPLLSKKLHGASIYKANSHLFVAGDLNYRTSINPPTKNDYSDTFPQPHFLINNTRHYMNLLKSDQLNQARLSGKTCHGLTEAEIKFPPTYKYDPKKQTLLSDKKNPDFWYWAAHRWPSWCDRILYLDLPSWLGNIHAEASMKVLNYYTLPVTETSDHQPVVLEIQVPLIAIPEPNYEMESSDPRIRPPYEIDPSWRGRRIRAEILETSIGWALWLLTTSEGGWLVFVVTVGLGLASLSLKSATFSRGR</sequence>